<sequence length="403" mass="45699">MSSRNAGSVTERERRLAARTEQWLVGKVEDYLDKQRFSANPQWPYEFNVKQPSKSELIRDSDTCIAQARAIRSWAQSYGCRYGEKSRSLGAYCGTTPLVTRVCVPGEHEALEIAGRQCAHRYCATQQRFSCLRGEFDVSEDVLAAVVYKLKDMDDLDFELVCQAAHYFARHDASGMRPRAVAIPGFSAKWLGGKGSVRRKAICLLLGRESLDFEERPGEIRLRYLDSAHCGYPDLYVTQPWRTADCARFRYAVIVENKDTYQEMPQIDDCICVFGCGRAANRMVSLLPWLADTPHVVYWGDMDADGLEILSGIRESGIDCDSILMNMDVYRRYRRFGTEYTEQGRRIEPRKVGAVPGLRAEERELYEALCTGEGVEYLRIEQERIPIVDAVAELCAAGFPIVV</sequence>
<dbReference type="Pfam" id="PF11795">
    <property type="entry name" value="DUF3322"/>
    <property type="match status" value="1"/>
</dbReference>
<dbReference type="EMBL" id="ABYS02000004">
    <property type="protein sequence ID" value="EEP21154.1"/>
    <property type="molecule type" value="Genomic_DNA"/>
</dbReference>
<dbReference type="AlphaFoldDB" id="C4FDX3"/>
<evidence type="ECO:0000313" key="4">
    <source>
        <dbReference type="Proteomes" id="UP000006408"/>
    </source>
</evidence>
<dbReference type="GeneID" id="42864796"/>
<dbReference type="Pfam" id="PF09983">
    <property type="entry name" value="JetD_C"/>
    <property type="match status" value="1"/>
</dbReference>
<keyword evidence="4" id="KW-1185">Reference proteome</keyword>
<gene>
    <name evidence="3" type="ORF">BIFANG_02511</name>
</gene>
<reference evidence="3" key="1">
    <citation type="submission" date="2009-04" db="EMBL/GenBank/DDBJ databases">
        <authorList>
            <person name="Weinstock G."/>
            <person name="Sodergren E."/>
            <person name="Clifton S."/>
            <person name="Fulton L."/>
            <person name="Fulton B."/>
            <person name="Courtney L."/>
            <person name="Fronick C."/>
            <person name="Harrison M."/>
            <person name="Strong C."/>
            <person name="Farmer C."/>
            <person name="Delahaunty K."/>
            <person name="Markovic C."/>
            <person name="Hall O."/>
            <person name="Minx P."/>
            <person name="Tomlinson C."/>
            <person name="Mitreva M."/>
            <person name="Nelson J."/>
            <person name="Hou S."/>
            <person name="Wollam A."/>
            <person name="Pepin K.H."/>
            <person name="Johnson M."/>
            <person name="Bhonagiri V."/>
            <person name="Nash W.E."/>
            <person name="Warren W."/>
            <person name="Chinwalla A."/>
            <person name="Mardis E.R."/>
            <person name="Wilson R.K."/>
        </authorList>
    </citation>
    <scope>NUCLEOTIDE SEQUENCE [LARGE SCALE GENOMIC DNA]</scope>
    <source>
        <strain evidence="3">DSM 20098</strain>
    </source>
</reference>
<name>C4FDX3_9BIFI</name>
<evidence type="ECO:0000313" key="3">
    <source>
        <dbReference type="EMBL" id="EEP21154.1"/>
    </source>
</evidence>
<dbReference type="RefSeq" id="WP_003825732.1">
    <property type="nucleotide sequence ID" value="NZ_AP012322.1"/>
</dbReference>
<dbReference type="InterPro" id="IPR014544">
    <property type="entry name" value="UCP028408"/>
</dbReference>
<dbReference type="HOGENOM" id="CLU_054007_0_0_11"/>
<dbReference type="PATRIC" id="fig|518635.7.peg.463"/>
<feature type="domain" description="DUF3322" evidence="2">
    <location>
        <begin position="32"/>
        <end position="200"/>
    </location>
</feature>
<proteinExistence type="predicted"/>
<dbReference type="InterPro" id="IPR024534">
    <property type="entry name" value="JetD_C"/>
</dbReference>
<protein>
    <recommendedName>
        <fullName evidence="5">Wadjet protein JetD C-terminal domain-containing protein</fullName>
    </recommendedName>
</protein>
<organism evidence="3 4">
    <name type="scientific">Bifidobacterium angulatum DSM 20098 = JCM 7096</name>
    <dbReference type="NCBI Taxonomy" id="518635"/>
    <lineage>
        <taxon>Bacteria</taxon>
        <taxon>Bacillati</taxon>
        <taxon>Actinomycetota</taxon>
        <taxon>Actinomycetes</taxon>
        <taxon>Bifidobacteriales</taxon>
        <taxon>Bifidobacteriaceae</taxon>
        <taxon>Bifidobacterium</taxon>
    </lineage>
</organism>
<dbReference type="Proteomes" id="UP000006408">
    <property type="component" value="Unassembled WGS sequence"/>
</dbReference>
<accession>C4FDX3</accession>
<dbReference type="STRING" id="1683.Bang102_004445"/>
<evidence type="ECO:0000259" key="1">
    <source>
        <dbReference type="Pfam" id="PF09983"/>
    </source>
</evidence>
<dbReference type="PIRSF" id="PIRSF028408">
    <property type="entry name" value="UCP028408"/>
    <property type="match status" value="1"/>
</dbReference>
<evidence type="ECO:0008006" key="5">
    <source>
        <dbReference type="Google" id="ProtNLM"/>
    </source>
</evidence>
<dbReference type="eggNOG" id="COG4924">
    <property type="taxonomic scope" value="Bacteria"/>
</dbReference>
<evidence type="ECO:0000259" key="2">
    <source>
        <dbReference type="Pfam" id="PF11795"/>
    </source>
</evidence>
<comment type="caution">
    <text evidence="3">The sequence shown here is derived from an EMBL/GenBank/DDBJ whole genome shotgun (WGS) entry which is preliminary data.</text>
</comment>
<dbReference type="InterPro" id="IPR024537">
    <property type="entry name" value="DUF3322"/>
</dbReference>
<feature type="domain" description="Wadjet protein JetD C-terminal" evidence="1">
    <location>
        <begin position="214"/>
        <end position="393"/>
    </location>
</feature>